<keyword evidence="1" id="KW-0812">Transmembrane</keyword>
<protein>
    <submittedName>
        <fullName evidence="2">Uncharacterized protein</fullName>
    </submittedName>
</protein>
<evidence type="ECO:0000313" key="3">
    <source>
        <dbReference type="Proteomes" id="UP001295423"/>
    </source>
</evidence>
<dbReference type="AlphaFoldDB" id="A0AAD2G4Q4"/>
<proteinExistence type="predicted"/>
<comment type="caution">
    <text evidence="2">The sequence shown here is derived from an EMBL/GenBank/DDBJ whole genome shotgun (WGS) entry which is preliminary data.</text>
</comment>
<gene>
    <name evidence="2" type="ORF">CYCCA115_LOCUS18116</name>
</gene>
<feature type="transmembrane region" description="Helical" evidence="1">
    <location>
        <begin position="404"/>
        <end position="424"/>
    </location>
</feature>
<keyword evidence="1" id="KW-1133">Transmembrane helix</keyword>
<name>A0AAD2G4Q4_9STRA</name>
<keyword evidence="1" id="KW-0472">Membrane</keyword>
<evidence type="ECO:0000313" key="2">
    <source>
        <dbReference type="EMBL" id="CAJ1959697.1"/>
    </source>
</evidence>
<keyword evidence="3" id="KW-1185">Reference proteome</keyword>
<sequence>MTVDSDAANSRLVVFVGPHKSASSSIQEFFLRHAPSAHNGTGGKLIQNHHPSLANWTWPFIIRRRSYQPRKGFAPLVTEYEDPGWEKTIHETILNVWNSNDNQKQQIILGTEELDRFGKTPWSGRDGLAAIEKLITLLQPDSIDIVVNYRRPRSHQWISIWKQLTRREKKTPAYSEYLCRDNAQDMLWEYLNCVANPIGLAGALIEQFGDRATIHILDMDGISKKDLDVSHVFACRVLKDVPCSTDNEWVDGMPHPALLNQKFGNPGITQQQLDEMEWMFLQRDCSYFEDKSFLQNPNLKVHYGDTMLQPCSALATNGIPRSSFANTTILLKLLQAQIGCDGTTIEDVLRNVQPGVALKIMPGAKSSSIAEAQSNGGLRTLPTEIHPSNIEMSSDLTQDAMIRMQLYALLVGVAAFICLFLRRIKLKRNKSRRR</sequence>
<organism evidence="2 3">
    <name type="scientific">Cylindrotheca closterium</name>
    <dbReference type="NCBI Taxonomy" id="2856"/>
    <lineage>
        <taxon>Eukaryota</taxon>
        <taxon>Sar</taxon>
        <taxon>Stramenopiles</taxon>
        <taxon>Ochrophyta</taxon>
        <taxon>Bacillariophyta</taxon>
        <taxon>Bacillariophyceae</taxon>
        <taxon>Bacillariophycidae</taxon>
        <taxon>Bacillariales</taxon>
        <taxon>Bacillariaceae</taxon>
        <taxon>Cylindrotheca</taxon>
    </lineage>
</organism>
<evidence type="ECO:0000256" key="1">
    <source>
        <dbReference type="SAM" id="Phobius"/>
    </source>
</evidence>
<dbReference type="Proteomes" id="UP001295423">
    <property type="component" value="Unassembled WGS sequence"/>
</dbReference>
<dbReference type="EMBL" id="CAKOGP040002014">
    <property type="protein sequence ID" value="CAJ1959697.1"/>
    <property type="molecule type" value="Genomic_DNA"/>
</dbReference>
<reference evidence="2" key="1">
    <citation type="submission" date="2023-08" db="EMBL/GenBank/DDBJ databases">
        <authorList>
            <person name="Audoor S."/>
            <person name="Bilcke G."/>
        </authorList>
    </citation>
    <scope>NUCLEOTIDE SEQUENCE</scope>
</reference>
<accession>A0AAD2G4Q4</accession>